<evidence type="ECO:0000256" key="1">
    <source>
        <dbReference type="PROSITE-ProRule" id="PRU00176"/>
    </source>
</evidence>
<dbReference type="InterPro" id="IPR000504">
    <property type="entry name" value="RRM_dom"/>
</dbReference>
<protein>
    <recommendedName>
        <fullName evidence="2">RRM domain-containing protein</fullName>
    </recommendedName>
</protein>
<proteinExistence type="predicted"/>
<comment type="caution">
    <text evidence="3">The sequence shown here is derived from an EMBL/GenBank/DDBJ whole genome shotgun (WGS) entry which is preliminary data.</text>
</comment>
<dbReference type="SUPFAM" id="SSF54928">
    <property type="entry name" value="RNA-binding domain, RBD"/>
    <property type="match status" value="1"/>
</dbReference>
<dbReference type="InterPro" id="IPR035979">
    <property type="entry name" value="RBD_domain_sf"/>
</dbReference>
<dbReference type="Gene3D" id="3.30.70.330">
    <property type="match status" value="1"/>
</dbReference>
<keyword evidence="4" id="KW-1185">Reference proteome</keyword>
<keyword evidence="1" id="KW-0694">RNA-binding</keyword>
<gene>
    <name evidence="3" type="ORF">QVD17_11083</name>
</gene>
<evidence type="ECO:0000313" key="4">
    <source>
        <dbReference type="Proteomes" id="UP001229421"/>
    </source>
</evidence>
<feature type="domain" description="RRM" evidence="2">
    <location>
        <begin position="15"/>
        <end position="91"/>
    </location>
</feature>
<dbReference type="EMBL" id="JAUHHV010000002">
    <property type="protein sequence ID" value="KAK1434165.1"/>
    <property type="molecule type" value="Genomic_DNA"/>
</dbReference>
<evidence type="ECO:0000313" key="3">
    <source>
        <dbReference type="EMBL" id="KAK1434165.1"/>
    </source>
</evidence>
<organism evidence="3 4">
    <name type="scientific">Tagetes erecta</name>
    <name type="common">African marigold</name>
    <dbReference type="NCBI Taxonomy" id="13708"/>
    <lineage>
        <taxon>Eukaryota</taxon>
        <taxon>Viridiplantae</taxon>
        <taxon>Streptophyta</taxon>
        <taxon>Embryophyta</taxon>
        <taxon>Tracheophyta</taxon>
        <taxon>Spermatophyta</taxon>
        <taxon>Magnoliopsida</taxon>
        <taxon>eudicotyledons</taxon>
        <taxon>Gunneridae</taxon>
        <taxon>Pentapetalae</taxon>
        <taxon>asterids</taxon>
        <taxon>campanulids</taxon>
        <taxon>Asterales</taxon>
        <taxon>Asteraceae</taxon>
        <taxon>Asteroideae</taxon>
        <taxon>Heliantheae alliance</taxon>
        <taxon>Tageteae</taxon>
        <taxon>Tagetes</taxon>
    </lineage>
</organism>
<dbReference type="Pfam" id="PF00076">
    <property type="entry name" value="RRM_1"/>
    <property type="match status" value="1"/>
</dbReference>
<dbReference type="PROSITE" id="PS50102">
    <property type="entry name" value="RRM"/>
    <property type="match status" value="1"/>
</dbReference>
<evidence type="ECO:0000259" key="2">
    <source>
        <dbReference type="PROSITE" id="PS50102"/>
    </source>
</evidence>
<dbReference type="InterPro" id="IPR012677">
    <property type="entry name" value="Nucleotide-bd_a/b_plait_sf"/>
</dbReference>
<dbReference type="CDD" id="cd00590">
    <property type="entry name" value="RRM_SF"/>
    <property type="match status" value="1"/>
</dbReference>
<sequence>MSKGQSSGGGSECEYSVCVKNLPYFSTAESLISHFSTFGEVDEVNFIHKVADYIRCAEVKMKSTDDVQKILSSPDPHTIDGKVVQVMPYQGMDTHVKEFVKGDFHLYFNDLFDPGLFVKANLNDNEAKAEKAWMELDDAFQPFEYTKISLTHDQVKCWFYNGCAKVSFKDGEQRNEIMETAKGRFSQCHIRHAMYYC</sequence>
<dbReference type="AlphaFoldDB" id="A0AAD8L2E5"/>
<name>A0AAD8L2E5_TARER</name>
<dbReference type="Proteomes" id="UP001229421">
    <property type="component" value="Unassembled WGS sequence"/>
</dbReference>
<dbReference type="GO" id="GO:0003723">
    <property type="term" value="F:RNA binding"/>
    <property type="evidence" value="ECO:0007669"/>
    <property type="project" value="UniProtKB-UniRule"/>
</dbReference>
<accession>A0AAD8L2E5</accession>
<dbReference type="SMART" id="SM00360">
    <property type="entry name" value="RRM"/>
    <property type="match status" value="1"/>
</dbReference>
<reference evidence="3" key="1">
    <citation type="journal article" date="2023" name="bioRxiv">
        <title>Improved chromosome-level genome assembly for marigold (Tagetes erecta).</title>
        <authorList>
            <person name="Jiang F."/>
            <person name="Yuan L."/>
            <person name="Wang S."/>
            <person name="Wang H."/>
            <person name="Xu D."/>
            <person name="Wang A."/>
            <person name="Fan W."/>
        </authorList>
    </citation>
    <scope>NUCLEOTIDE SEQUENCE</scope>
    <source>
        <strain evidence="3">WSJ</strain>
        <tissue evidence="3">Leaf</tissue>
    </source>
</reference>